<dbReference type="AlphaFoldDB" id="A0A8T0AH11"/>
<protein>
    <recommendedName>
        <fullName evidence="4">TNF family profile domain-containing protein</fullName>
    </recommendedName>
</protein>
<dbReference type="Proteomes" id="UP000606274">
    <property type="component" value="Unassembled WGS sequence"/>
</dbReference>
<dbReference type="InterPro" id="IPR008983">
    <property type="entry name" value="Tumour_necrosis_fac-like_dom"/>
</dbReference>
<evidence type="ECO:0008006" key="4">
    <source>
        <dbReference type="Google" id="ProtNLM"/>
    </source>
</evidence>
<reference evidence="2" key="1">
    <citation type="submission" date="2020-08" db="EMBL/GenBank/DDBJ databases">
        <title>Chromosome-level assembly of Southern catfish (Silurus meridionalis) provides insights into visual adaptation to the nocturnal and benthic lifestyles.</title>
        <authorList>
            <person name="Zhang Y."/>
            <person name="Wang D."/>
            <person name="Peng Z."/>
        </authorList>
    </citation>
    <scope>NUCLEOTIDE SEQUENCE</scope>
    <source>
        <strain evidence="2">SWU-2019-XX</strain>
        <tissue evidence="2">Muscle</tissue>
    </source>
</reference>
<keyword evidence="3" id="KW-1185">Reference proteome</keyword>
<name>A0A8T0AH11_SILME</name>
<comment type="caution">
    <text evidence="2">The sequence shown here is derived from an EMBL/GenBank/DDBJ whole genome shotgun (WGS) entry which is preliminary data.</text>
</comment>
<keyword evidence="1" id="KW-0812">Transmembrane</keyword>
<dbReference type="Gene3D" id="2.60.120.40">
    <property type="match status" value="1"/>
</dbReference>
<keyword evidence="1" id="KW-1133">Transmembrane helix</keyword>
<organism evidence="2 3">
    <name type="scientific">Silurus meridionalis</name>
    <name type="common">Southern catfish</name>
    <name type="synonym">Silurus soldatovi meridionalis</name>
    <dbReference type="NCBI Taxonomy" id="175797"/>
    <lineage>
        <taxon>Eukaryota</taxon>
        <taxon>Metazoa</taxon>
        <taxon>Chordata</taxon>
        <taxon>Craniata</taxon>
        <taxon>Vertebrata</taxon>
        <taxon>Euteleostomi</taxon>
        <taxon>Actinopterygii</taxon>
        <taxon>Neopterygii</taxon>
        <taxon>Teleostei</taxon>
        <taxon>Ostariophysi</taxon>
        <taxon>Siluriformes</taxon>
        <taxon>Siluridae</taxon>
        <taxon>Silurus</taxon>
    </lineage>
</organism>
<dbReference type="EMBL" id="JABFDY010000022">
    <property type="protein sequence ID" value="KAF7690916.1"/>
    <property type="molecule type" value="Genomic_DNA"/>
</dbReference>
<evidence type="ECO:0000313" key="3">
    <source>
        <dbReference type="Proteomes" id="UP000606274"/>
    </source>
</evidence>
<sequence length="190" mass="21378">MCEPGKQCYEGESCGARLDHLKRLVWVLMIWVSILSLGLGASITLHIFRFQGPETKNPTTASVPSGSNFTYYNLAHTNVEKDELKLQWRKRNSEKKDTGIVIEEDGNYFLFFRATLASRRHGVNYTITVEKRPNGNKSTNITDGHINGTENSTGFIGIGVLLTENTVINVICTPEALFDVRNTYFGLIRF</sequence>
<evidence type="ECO:0000313" key="2">
    <source>
        <dbReference type="EMBL" id="KAF7690916.1"/>
    </source>
</evidence>
<proteinExistence type="predicted"/>
<accession>A0A8T0AH11</accession>
<evidence type="ECO:0000256" key="1">
    <source>
        <dbReference type="SAM" id="Phobius"/>
    </source>
</evidence>
<feature type="transmembrane region" description="Helical" evidence="1">
    <location>
        <begin position="25"/>
        <end position="48"/>
    </location>
</feature>
<gene>
    <name evidence="2" type="ORF">HF521_011213</name>
</gene>
<dbReference type="SUPFAM" id="SSF49842">
    <property type="entry name" value="TNF-like"/>
    <property type="match status" value="1"/>
</dbReference>
<keyword evidence="1" id="KW-0472">Membrane</keyword>
<dbReference type="OrthoDB" id="9904331at2759"/>